<evidence type="ECO:0000256" key="1">
    <source>
        <dbReference type="SAM" id="MobiDB-lite"/>
    </source>
</evidence>
<evidence type="ECO:0000313" key="3">
    <source>
        <dbReference type="Proteomes" id="UP000230066"/>
    </source>
</evidence>
<organism evidence="2 3">
    <name type="scientific">Fasciola hepatica</name>
    <name type="common">Liver fluke</name>
    <dbReference type="NCBI Taxonomy" id="6192"/>
    <lineage>
        <taxon>Eukaryota</taxon>
        <taxon>Metazoa</taxon>
        <taxon>Spiralia</taxon>
        <taxon>Lophotrochozoa</taxon>
        <taxon>Platyhelminthes</taxon>
        <taxon>Trematoda</taxon>
        <taxon>Digenea</taxon>
        <taxon>Plagiorchiida</taxon>
        <taxon>Echinostomata</taxon>
        <taxon>Echinostomatoidea</taxon>
        <taxon>Fasciolidae</taxon>
        <taxon>Fasciola</taxon>
    </lineage>
</organism>
<feature type="compositionally biased region" description="Polar residues" evidence="1">
    <location>
        <begin position="85"/>
        <end position="103"/>
    </location>
</feature>
<feature type="compositionally biased region" description="Low complexity" evidence="1">
    <location>
        <begin position="407"/>
        <end position="419"/>
    </location>
</feature>
<keyword evidence="3" id="KW-1185">Reference proteome</keyword>
<dbReference type="Proteomes" id="UP000230066">
    <property type="component" value="Unassembled WGS sequence"/>
</dbReference>
<dbReference type="Gene3D" id="1.10.8.10">
    <property type="entry name" value="DNA helicase RuvA subunit, C-terminal domain"/>
    <property type="match status" value="1"/>
</dbReference>
<reference evidence="2" key="1">
    <citation type="submission" date="2019-03" db="EMBL/GenBank/DDBJ databases">
        <title>Improved annotation for the trematode Fasciola hepatica.</title>
        <authorList>
            <person name="Choi Y.-J."/>
            <person name="Martin J."/>
            <person name="Mitreva M."/>
        </authorList>
    </citation>
    <scope>NUCLEOTIDE SEQUENCE [LARGE SCALE GENOMIC DNA]</scope>
</reference>
<feature type="compositionally biased region" description="Acidic residues" evidence="1">
    <location>
        <begin position="438"/>
        <end position="447"/>
    </location>
</feature>
<feature type="compositionally biased region" description="Polar residues" evidence="1">
    <location>
        <begin position="67"/>
        <end position="77"/>
    </location>
</feature>
<feature type="region of interest" description="Disordered" evidence="1">
    <location>
        <begin position="386"/>
        <end position="447"/>
    </location>
</feature>
<gene>
    <name evidence="2" type="ORF">D915_008984</name>
</gene>
<name>A0A4E0RGN6_FASHE</name>
<feature type="compositionally biased region" description="Polar residues" evidence="1">
    <location>
        <begin position="344"/>
        <end position="362"/>
    </location>
</feature>
<accession>A0A4E0RGN6</accession>
<evidence type="ECO:0000313" key="2">
    <source>
        <dbReference type="EMBL" id="THD20317.1"/>
    </source>
</evidence>
<comment type="caution">
    <text evidence="2">The sequence shown here is derived from an EMBL/GenBank/DDBJ whole genome shotgun (WGS) entry which is preliminary data.</text>
</comment>
<feature type="region of interest" description="Disordered" evidence="1">
    <location>
        <begin position="308"/>
        <end position="369"/>
    </location>
</feature>
<feature type="region of interest" description="Disordered" evidence="1">
    <location>
        <begin position="55"/>
        <end position="106"/>
    </location>
</feature>
<feature type="compositionally biased region" description="Basic and acidic residues" evidence="1">
    <location>
        <begin position="423"/>
        <end position="437"/>
    </location>
</feature>
<protein>
    <submittedName>
        <fullName evidence="2">Uncharacterized protein</fullName>
    </submittedName>
</protein>
<dbReference type="Pfam" id="PF14555">
    <property type="entry name" value="UBA_4"/>
    <property type="match status" value="1"/>
</dbReference>
<proteinExistence type="predicted"/>
<dbReference type="EMBL" id="JXXN02004817">
    <property type="protein sequence ID" value="THD20317.1"/>
    <property type="molecule type" value="Genomic_DNA"/>
</dbReference>
<dbReference type="AlphaFoldDB" id="A0A4E0RGN6"/>
<sequence length="545" mass="59929">MDRDTILANFQACTGITDIAFCIYLLEANDWDLTAALTAAVKDGVSEMDVDVEQLLPDGPSQPPPSTGISLDTSGFTSPVDPSKNLPTTDRTYSAPNQSSQSPVHGLDRTAVVEKDTGQVASSGHVRILHFDIRLQLPSDCGVQNSCSECFTFPETETVASLKRYFIQLRLTELTLLATSPDWSEHIKEVNPSSLLAHLHFDSSGPHSFTDNSVTLRSLHLPKYNEIQAKFVQITPSQTDSERTPRLRRPSDHIELRVCVYTCSPASKSSTSSRSGKLVHALRLKSDWSVNQLRSDVHSLTDIPVSRQFWSERPPKGNENGGSEVPQPVAHDSITDPLSRLISELNNPSRNGRSLPSSSPHNHTLAELGLQPGQVYTLYVWRPGSDRDSAMRTGANDQPCRSRIEASSSSHTTTTNSKRTSARKLEPRRPSDEHASDADEDFDEYDYGNDLDDLVELEQPKPNLWADPLIPESHFSDDPSEATEKFCQLFLQRYCGDGAAMAPPFATCSLDVALTSSVGTPNVTEVSGCLFSCLPLFNCMKRSPL</sequence>